<dbReference type="AlphaFoldDB" id="A0A8R1IJW6"/>
<evidence type="ECO:0000313" key="1">
    <source>
        <dbReference type="EnsemblMetazoa" id="CJA37871.1"/>
    </source>
</evidence>
<accession>A0A8R1IJW6</accession>
<sequence>MQSGIPRSSIVNLLPVSSTQFAQFSPILDHFNVIVGQRKLLHFMKSFEIPAETETLLKLHGMFYSRQLTIWLKYFEDTLKMSSNLKLTADNQQLLNRVVQKLKELQSEMPEDKLDEPENAKIVKKIEKEFKKKHGFIVVLPADRLAPIPNGKMELPQKCEPKNKEEEKMFELIMKDDAETANIVKQLQDDGVPEDDMRIMNVLTRRYKNKILNLKYFSILPQ</sequence>
<evidence type="ECO:0000313" key="2">
    <source>
        <dbReference type="Proteomes" id="UP000005237"/>
    </source>
</evidence>
<reference evidence="2" key="1">
    <citation type="submission" date="2010-08" db="EMBL/GenBank/DDBJ databases">
        <authorList>
            <consortium name="Caenorhabditis japonica Sequencing Consortium"/>
            <person name="Wilson R.K."/>
        </authorList>
    </citation>
    <scope>NUCLEOTIDE SEQUENCE [LARGE SCALE GENOMIC DNA]</scope>
    <source>
        <strain evidence="2">DF5081</strain>
    </source>
</reference>
<dbReference type="Proteomes" id="UP000005237">
    <property type="component" value="Unassembled WGS sequence"/>
</dbReference>
<reference evidence="1" key="2">
    <citation type="submission" date="2022-06" db="UniProtKB">
        <authorList>
            <consortium name="EnsemblMetazoa"/>
        </authorList>
    </citation>
    <scope>IDENTIFICATION</scope>
    <source>
        <strain evidence="1">DF5081</strain>
    </source>
</reference>
<keyword evidence="2" id="KW-1185">Reference proteome</keyword>
<dbReference type="EnsemblMetazoa" id="CJA37871.1">
    <property type="protein sequence ID" value="CJA37871.1"/>
    <property type="gene ID" value="WBGene00213718"/>
</dbReference>
<proteinExistence type="predicted"/>
<protein>
    <submittedName>
        <fullName evidence="1">Uncharacterized protein</fullName>
    </submittedName>
</protein>
<name>A0A8R1IJW6_CAEJA</name>
<organism evidence="1 2">
    <name type="scientific">Caenorhabditis japonica</name>
    <dbReference type="NCBI Taxonomy" id="281687"/>
    <lineage>
        <taxon>Eukaryota</taxon>
        <taxon>Metazoa</taxon>
        <taxon>Ecdysozoa</taxon>
        <taxon>Nematoda</taxon>
        <taxon>Chromadorea</taxon>
        <taxon>Rhabditida</taxon>
        <taxon>Rhabditina</taxon>
        <taxon>Rhabditomorpha</taxon>
        <taxon>Rhabditoidea</taxon>
        <taxon>Rhabditidae</taxon>
        <taxon>Peloderinae</taxon>
        <taxon>Caenorhabditis</taxon>
    </lineage>
</organism>